<evidence type="ECO:0000313" key="8">
    <source>
        <dbReference type="Proteomes" id="UP000194841"/>
    </source>
</evidence>
<gene>
    <name evidence="7" type="ORF">B1199_01960</name>
</gene>
<dbReference type="Gene3D" id="1.25.40.10">
    <property type="entry name" value="Tetratricopeptide repeat domain"/>
    <property type="match status" value="1"/>
</dbReference>
<feature type="transmembrane region" description="Helical" evidence="4">
    <location>
        <begin position="439"/>
        <end position="457"/>
    </location>
</feature>
<feature type="signal peptide" evidence="5">
    <location>
        <begin position="1"/>
        <end position="24"/>
    </location>
</feature>
<dbReference type="Pfam" id="PF00990">
    <property type="entry name" value="GGDEF"/>
    <property type="match status" value="1"/>
</dbReference>
<dbReference type="SUPFAM" id="SSF55073">
    <property type="entry name" value="Nucleotide cyclase"/>
    <property type="match status" value="1"/>
</dbReference>
<dbReference type="SMART" id="SM00028">
    <property type="entry name" value="TPR"/>
    <property type="match status" value="4"/>
</dbReference>
<keyword evidence="4" id="KW-0812">Transmembrane</keyword>
<dbReference type="EMBL" id="MWPV01000001">
    <property type="protein sequence ID" value="OUL59072.1"/>
    <property type="molecule type" value="Genomic_DNA"/>
</dbReference>
<dbReference type="PANTHER" id="PTHR45138">
    <property type="entry name" value="REGULATORY COMPONENTS OF SENSORY TRANSDUCTION SYSTEM"/>
    <property type="match status" value="1"/>
</dbReference>
<proteinExistence type="predicted"/>
<name>A0A244CTX0_PSEDV</name>
<dbReference type="Gene3D" id="3.30.70.270">
    <property type="match status" value="1"/>
</dbReference>
<dbReference type="InterPro" id="IPR029787">
    <property type="entry name" value="Nucleotide_cyclase"/>
</dbReference>
<reference evidence="7 8" key="1">
    <citation type="submission" date="2017-02" db="EMBL/GenBank/DDBJ databases">
        <title>Pseudoalteromonas ulvae TC14 Genome.</title>
        <authorList>
            <person name="Molmeret M."/>
        </authorList>
    </citation>
    <scope>NUCLEOTIDE SEQUENCE [LARGE SCALE GENOMIC DNA]</scope>
    <source>
        <strain evidence="7">TC14</strain>
    </source>
</reference>
<keyword evidence="4" id="KW-1133">Transmembrane helix</keyword>
<comment type="caution">
    <text evidence="7">The sequence shown here is derived from an EMBL/GenBank/DDBJ whole genome shotgun (WGS) entry which is preliminary data.</text>
</comment>
<protein>
    <recommendedName>
        <fullName evidence="2">diguanylate cyclase</fullName>
        <ecNumber evidence="2">2.7.7.65</ecNumber>
    </recommendedName>
</protein>
<dbReference type="PROSITE" id="PS50887">
    <property type="entry name" value="GGDEF"/>
    <property type="match status" value="1"/>
</dbReference>
<accession>A0A244CTX0</accession>
<keyword evidence="8" id="KW-1185">Reference proteome</keyword>
<evidence type="ECO:0000256" key="2">
    <source>
        <dbReference type="ARBA" id="ARBA00012528"/>
    </source>
</evidence>
<dbReference type="InterPro" id="IPR043128">
    <property type="entry name" value="Rev_trsase/Diguanyl_cyclase"/>
</dbReference>
<organism evidence="7 8">
    <name type="scientific">Pseudoalteromonas ulvae</name>
    <dbReference type="NCBI Taxonomy" id="107327"/>
    <lineage>
        <taxon>Bacteria</taxon>
        <taxon>Pseudomonadati</taxon>
        <taxon>Pseudomonadota</taxon>
        <taxon>Gammaproteobacteria</taxon>
        <taxon>Alteromonadales</taxon>
        <taxon>Pseudoalteromonadaceae</taxon>
        <taxon>Pseudoalteromonas</taxon>
    </lineage>
</organism>
<dbReference type="InterPro" id="IPR011990">
    <property type="entry name" value="TPR-like_helical_dom_sf"/>
</dbReference>
<sequence>MFIPFNNRLLMMLLLVFIAFSSVASGSNVHPAWLKEALVKAKELDRKDPYLAFEFLEKVKVSRFEQMSDFDKATVLNKLALYKVYLGDFKAAGQFNSDAKRLFPDTETDTGINILLVEGSLLDIAGNTEQSLAMYQQAMEQARLEENNQLLAESYTAIALAHSNSYNDVEAIQYYQQAYTIISSLNDELEMAYLKTNLANTYANLHDYDKAIALQNEAIDYFASNELHYDEMQAQMSLSFSHIAQKEHDKATICYLKMLKLSQFVGEKRFVYFAHIGLANVKIKQEQFEQAAEQMALANQFFSFIQDPYGQAHHYLLEAALATHNQQIEQALDRIERVEGLITELDKGKNINLFVRLSDQKAKVMALLGDYESAFYEKVASEALLADYYSQEREDARSKYKVMFDTEQTELENKVLQQSRLIDQLALEKGKKEHELQRLIIVLFVLIFIMLTVYVYRQIRHSKRLNRLANTDSLTQLANRRYTFHFAKNVFKESQTTEHPLSIVIFDIDHFKGINDRYGHPFGDEVLKGVSDAAQSGLREPDLLGRIGGEEFMVVLKHTELAQAIEIAQRIRQLIEQRTFELNKQVVTVTASFGVSSFNPLVDDFESLFQHADEALYRAKNEGRNRVVSKID</sequence>
<evidence type="ECO:0000259" key="6">
    <source>
        <dbReference type="PROSITE" id="PS50887"/>
    </source>
</evidence>
<dbReference type="PANTHER" id="PTHR45138:SF9">
    <property type="entry name" value="DIGUANYLATE CYCLASE DGCM-RELATED"/>
    <property type="match status" value="1"/>
</dbReference>
<evidence type="ECO:0000256" key="4">
    <source>
        <dbReference type="SAM" id="Phobius"/>
    </source>
</evidence>
<comment type="catalytic activity">
    <reaction evidence="3">
        <text>2 GTP = 3',3'-c-di-GMP + 2 diphosphate</text>
        <dbReference type="Rhea" id="RHEA:24898"/>
        <dbReference type="ChEBI" id="CHEBI:33019"/>
        <dbReference type="ChEBI" id="CHEBI:37565"/>
        <dbReference type="ChEBI" id="CHEBI:58805"/>
        <dbReference type="EC" id="2.7.7.65"/>
    </reaction>
</comment>
<dbReference type="AlphaFoldDB" id="A0A244CTX0"/>
<dbReference type="Proteomes" id="UP000194841">
    <property type="component" value="Unassembled WGS sequence"/>
</dbReference>
<keyword evidence="5" id="KW-0732">Signal</keyword>
<feature type="domain" description="GGDEF" evidence="6">
    <location>
        <begin position="499"/>
        <end position="632"/>
    </location>
</feature>
<dbReference type="InterPro" id="IPR000160">
    <property type="entry name" value="GGDEF_dom"/>
</dbReference>
<evidence type="ECO:0000256" key="3">
    <source>
        <dbReference type="ARBA" id="ARBA00034247"/>
    </source>
</evidence>
<evidence type="ECO:0000256" key="1">
    <source>
        <dbReference type="ARBA" id="ARBA00001946"/>
    </source>
</evidence>
<dbReference type="EC" id="2.7.7.65" evidence="2"/>
<dbReference type="GO" id="GO:0052621">
    <property type="term" value="F:diguanylate cyclase activity"/>
    <property type="evidence" value="ECO:0007669"/>
    <property type="project" value="UniProtKB-EC"/>
</dbReference>
<dbReference type="FunFam" id="3.30.70.270:FF:000001">
    <property type="entry name" value="Diguanylate cyclase domain protein"/>
    <property type="match status" value="1"/>
</dbReference>
<evidence type="ECO:0000313" key="7">
    <source>
        <dbReference type="EMBL" id="OUL59072.1"/>
    </source>
</evidence>
<comment type="cofactor">
    <cofactor evidence="1">
        <name>Mg(2+)</name>
        <dbReference type="ChEBI" id="CHEBI:18420"/>
    </cofactor>
</comment>
<dbReference type="NCBIfam" id="TIGR00254">
    <property type="entry name" value="GGDEF"/>
    <property type="match status" value="1"/>
</dbReference>
<keyword evidence="4" id="KW-0472">Membrane</keyword>
<dbReference type="CDD" id="cd01949">
    <property type="entry name" value="GGDEF"/>
    <property type="match status" value="1"/>
</dbReference>
<dbReference type="SUPFAM" id="SSF48452">
    <property type="entry name" value="TPR-like"/>
    <property type="match status" value="1"/>
</dbReference>
<dbReference type="InterPro" id="IPR050469">
    <property type="entry name" value="Diguanylate_Cyclase"/>
</dbReference>
<dbReference type="SMART" id="SM00267">
    <property type="entry name" value="GGDEF"/>
    <property type="match status" value="1"/>
</dbReference>
<evidence type="ECO:0000256" key="5">
    <source>
        <dbReference type="SAM" id="SignalP"/>
    </source>
</evidence>
<dbReference type="InterPro" id="IPR019734">
    <property type="entry name" value="TPR_rpt"/>
</dbReference>
<feature type="chain" id="PRO_5013190476" description="diguanylate cyclase" evidence="5">
    <location>
        <begin position="25"/>
        <end position="632"/>
    </location>
</feature>